<organism evidence="3 4">
    <name type="scientific">Flexivirga alba</name>
    <dbReference type="NCBI Taxonomy" id="702742"/>
    <lineage>
        <taxon>Bacteria</taxon>
        <taxon>Bacillati</taxon>
        <taxon>Actinomycetota</taxon>
        <taxon>Actinomycetes</taxon>
        <taxon>Micrococcales</taxon>
        <taxon>Dermacoccaceae</taxon>
        <taxon>Flexivirga</taxon>
    </lineage>
</organism>
<name>A0ABW2AJ95_9MICO</name>
<evidence type="ECO:0008006" key="5">
    <source>
        <dbReference type="Google" id="ProtNLM"/>
    </source>
</evidence>
<keyword evidence="2" id="KW-1133">Transmembrane helix</keyword>
<evidence type="ECO:0000256" key="2">
    <source>
        <dbReference type="SAM" id="Phobius"/>
    </source>
</evidence>
<feature type="compositionally biased region" description="Basic and acidic residues" evidence="1">
    <location>
        <begin position="98"/>
        <end position="107"/>
    </location>
</feature>
<gene>
    <name evidence="3" type="ORF">ACFQDH_17430</name>
</gene>
<dbReference type="EMBL" id="JBHSWH010000001">
    <property type="protein sequence ID" value="MFC6706989.1"/>
    <property type="molecule type" value="Genomic_DNA"/>
</dbReference>
<evidence type="ECO:0000313" key="4">
    <source>
        <dbReference type="Proteomes" id="UP001596298"/>
    </source>
</evidence>
<dbReference type="RefSeq" id="WP_382403662.1">
    <property type="nucleotide sequence ID" value="NZ_JBHSWH010000001.1"/>
</dbReference>
<keyword evidence="2" id="KW-0812">Transmembrane</keyword>
<dbReference type="Proteomes" id="UP001596298">
    <property type="component" value="Unassembled WGS sequence"/>
</dbReference>
<keyword evidence="4" id="KW-1185">Reference proteome</keyword>
<evidence type="ECO:0000256" key="1">
    <source>
        <dbReference type="SAM" id="MobiDB-lite"/>
    </source>
</evidence>
<sequence>MSWWQWVLLWILLAVLGTAYLGWRVWRLWAPLKRLGSELAIAQEQLAAIEAKIDTLDEQLRSVDDLAVLQDPAQLRRHRSDLKAQQRAQREARRKSRRPEWAHHVEW</sequence>
<accession>A0ABW2AJ95</accession>
<comment type="caution">
    <text evidence="3">The sequence shown here is derived from an EMBL/GenBank/DDBJ whole genome shotgun (WGS) entry which is preliminary data.</text>
</comment>
<feature type="transmembrane region" description="Helical" evidence="2">
    <location>
        <begin position="6"/>
        <end position="26"/>
    </location>
</feature>
<feature type="compositionally biased region" description="Basic and acidic residues" evidence="1">
    <location>
        <begin position="81"/>
        <end position="91"/>
    </location>
</feature>
<evidence type="ECO:0000313" key="3">
    <source>
        <dbReference type="EMBL" id="MFC6706989.1"/>
    </source>
</evidence>
<reference evidence="4" key="1">
    <citation type="journal article" date="2019" name="Int. J. Syst. Evol. Microbiol.">
        <title>The Global Catalogue of Microorganisms (GCM) 10K type strain sequencing project: providing services to taxonomists for standard genome sequencing and annotation.</title>
        <authorList>
            <consortium name="The Broad Institute Genomics Platform"/>
            <consortium name="The Broad Institute Genome Sequencing Center for Infectious Disease"/>
            <person name="Wu L."/>
            <person name="Ma J."/>
        </authorList>
    </citation>
    <scope>NUCLEOTIDE SEQUENCE [LARGE SCALE GENOMIC DNA]</scope>
    <source>
        <strain evidence="4">CCUG 58127</strain>
    </source>
</reference>
<keyword evidence="2" id="KW-0472">Membrane</keyword>
<feature type="region of interest" description="Disordered" evidence="1">
    <location>
        <begin position="77"/>
        <end position="107"/>
    </location>
</feature>
<proteinExistence type="predicted"/>
<protein>
    <recommendedName>
        <fullName evidence="5">DUF2746 domain-containing protein</fullName>
    </recommendedName>
</protein>